<name>A0AA36HPR1_9DINO</name>
<dbReference type="SMART" id="SM00223">
    <property type="entry name" value="APPLE"/>
    <property type="match status" value="1"/>
</dbReference>
<gene>
    <name evidence="6" type="ORF">EVOR1521_LOCUS3002</name>
</gene>
<dbReference type="PANTHER" id="PTHR10161:SF14">
    <property type="entry name" value="TARTRATE-RESISTANT ACID PHOSPHATASE TYPE 5"/>
    <property type="match status" value="1"/>
</dbReference>
<organism evidence="6 7">
    <name type="scientific">Effrenium voratum</name>
    <dbReference type="NCBI Taxonomy" id="2562239"/>
    <lineage>
        <taxon>Eukaryota</taxon>
        <taxon>Sar</taxon>
        <taxon>Alveolata</taxon>
        <taxon>Dinophyceae</taxon>
        <taxon>Suessiales</taxon>
        <taxon>Symbiodiniaceae</taxon>
        <taxon>Effrenium</taxon>
    </lineage>
</organism>
<dbReference type="InterPro" id="IPR000177">
    <property type="entry name" value="Apple"/>
</dbReference>
<dbReference type="Pfam" id="PF00149">
    <property type="entry name" value="Metallophos"/>
    <property type="match status" value="1"/>
</dbReference>
<dbReference type="EMBL" id="CAUJNA010000173">
    <property type="protein sequence ID" value="CAJ1373061.1"/>
    <property type="molecule type" value="Genomic_DNA"/>
</dbReference>
<sequence length="591" mass="65598">MGAEAAAVEEEVPEPVSYALPCTEPSELSMEEVNAMEEEQSNQSESCITSNVYWREKNNAINMRGAHRTVQGSMEACQALCAKTKGCGHFSFWSDGGCLLTSTTARAMQHGGVVSGPPSCSGGAGEAEEPAYMGPSVMRVQKRAGLAPPSTVQQYNGVTWPTMKVGHKQEYHMFAIGDWGSLVGTNPGRMIQYAGGHLGGPHTMARWRGACNTDTMMDCMAGKECPDTCHFDADVDPKAQVRVADALKKRAPSSKPDVILNVGDNFYWGGVNTNCGTPMDKIHPVTAHQFTEIFERVYHGPGIDGVPWLSVLGNHDYGGFQFNKGWDQQIAYTWASNRWVMPGQYFMQRVEYPEFSVEMYMLDTNMMDSHPKHADPKHNICGEMNNPPGASCSATGGPKDLDDCFKFMWDVWRAEQKWVEEKLEKSTADWQMVVTHFQCGHQAEWYKKLHKKLGLDLLVTGHTHTQAIFDKWKVLDGLTCFITGGGGGITSENPPEVPRSTAYGFFDLTLSKDEIKLESVNFKGEVVGTATVKKGPLTEEELQERNRQRSRQKVLAKRAAEKKERLEEQVHLHVLTLHVIINGHFMPKPAN</sequence>
<dbReference type="GO" id="GO:0006508">
    <property type="term" value="P:proteolysis"/>
    <property type="evidence" value="ECO:0007669"/>
    <property type="project" value="InterPro"/>
</dbReference>
<reference evidence="6" key="1">
    <citation type="submission" date="2023-08" db="EMBL/GenBank/DDBJ databases">
        <authorList>
            <person name="Chen Y."/>
            <person name="Shah S."/>
            <person name="Dougan E. K."/>
            <person name="Thang M."/>
            <person name="Chan C."/>
        </authorList>
    </citation>
    <scope>NUCLEOTIDE SEQUENCE</scope>
</reference>
<dbReference type="Gene3D" id="3.50.4.10">
    <property type="entry name" value="Hepatocyte Growth Factor"/>
    <property type="match status" value="1"/>
</dbReference>
<feature type="domain" description="Apple" evidence="5">
    <location>
        <begin position="47"/>
        <end position="120"/>
    </location>
</feature>
<keyword evidence="1" id="KW-0732">Signal</keyword>
<accession>A0AA36HPR1</accession>
<protein>
    <recommendedName>
        <fullName evidence="5">Apple domain-containing protein</fullName>
    </recommendedName>
</protein>
<evidence type="ECO:0000256" key="4">
    <source>
        <dbReference type="ARBA" id="ARBA00023157"/>
    </source>
</evidence>
<dbReference type="GO" id="GO:0005576">
    <property type="term" value="C:extracellular region"/>
    <property type="evidence" value="ECO:0007669"/>
    <property type="project" value="InterPro"/>
</dbReference>
<dbReference type="InterPro" id="IPR004843">
    <property type="entry name" value="Calcineurin-like_PHP"/>
</dbReference>
<dbReference type="InterPro" id="IPR051558">
    <property type="entry name" value="Metallophosphoesterase_PAP"/>
</dbReference>
<evidence type="ECO:0000256" key="1">
    <source>
        <dbReference type="ARBA" id="ARBA00022729"/>
    </source>
</evidence>
<dbReference type="AlphaFoldDB" id="A0AA36HPR1"/>
<evidence type="ECO:0000256" key="2">
    <source>
        <dbReference type="ARBA" id="ARBA00022737"/>
    </source>
</evidence>
<comment type="caution">
    <text evidence="6">The sequence shown here is derived from an EMBL/GenBank/DDBJ whole genome shotgun (WGS) entry which is preliminary data.</text>
</comment>
<evidence type="ECO:0000313" key="7">
    <source>
        <dbReference type="Proteomes" id="UP001178507"/>
    </source>
</evidence>
<dbReference type="InterPro" id="IPR003609">
    <property type="entry name" value="Pan_app"/>
</dbReference>
<dbReference type="InterPro" id="IPR029052">
    <property type="entry name" value="Metallo-depent_PP-like"/>
</dbReference>
<dbReference type="PROSITE" id="PS50948">
    <property type="entry name" value="PAN"/>
    <property type="match status" value="1"/>
</dbReference>
<keyword evidence="7" id="KW-1185">Reference proteome</keyword>
<dbReference type="SUPFAM" id="SSF57414">
    <property type="entry name" value="Hairpin loop containing domain-like"/>
    <property type="match status" value="1"/>
</dbReference>
<dbReference type="Proteomes" id="UP001178507">
    <property type="component" value="Unassembled WGS sequence"/>
</dbReference>
<keyword evidence="3" id="KW-0378">Hydrolase</keyword>
<dbReference type="GO" id="GO:0016787">
    <property type="term" value="F:hydrolase activity"/>
    <property type="evidence" value="ECO:0007669"/>
    <property type="project" value="UniProtKB-KW"/>
</dbReference>
<evidence type="ECO:0000256" key="3">
    <source>
        <dbReference type="ARBA" id="ARBA00022801"/>
    </source>
</evidence>
<dbReference type="PANTHER" id="PTHR10161">
    <property type="entry name" value="TARTRATE-RESISTANT ACID PHOSPHATASE TYPE 5"/>
    <property type="match status" value="1"/>
</dbReference>
<keyword evidence="2" id="KW-0677">Repeat</keyword>
<dbReference type="Gene3D" id="3.60.21.10">
    <property type="match status" value="1"/>
</dbReference>
<evidence type="ECO:0000259" key="5">
    <source>
        <dbReference type="PROSITE" id="PS50948"/>
    </source>
</evidence>
<evidence type="ECO:0000313" key="6">
    <source>
        <dbReference type="EMBL" id="CAJ1373061.1"/>
    </source>
</evidence>
<keyword evidence="4" id="KW-1015">Disulfide bond</keyword>
<dbReference type="SUPFAM" id="SSF56300">
    <property type="entry name" value="Metallo-dependent phosphatases"/>
    <property type="match status" value="1"/>
</dbReference>
<proteinExistence type="predicted"/>